<dbReference type="InterPro" id="IPR018119">
    <property type="entry name" value="Strictosidine_synth_cons-reg"/>
</dbReference>
<dbReference type="Pfam" id="PF03088">
    <property type="entry name" value="Str_synth"/>
    <property type="match status" value="1"/>
</dbReference>
<evidence type="ECO:0000313" key="6">
    <source>
        <dbReference type="EMBL" id="MFC1407617.1"/>
    </source>
</evidence>
<keyword evidence="7" id="KW-1185">Reference proteome</keyword>
<proteinExistence type="inferred from homology"/>
<dbReference type="InterPro" id="IPR011042">
    <property type="entry name" value="6-blade_b-propeller_TolB-like"/>
</dbReference>
<gene>
    <name evidence="6" type="ORF">ACEZDJ_40730</name>
</gene>
<dbReference type="Pfam" id="PF20067">
    <property type="entry name" value="SSL_N"/>
    <property type="match status" value="1"/>
</dbReference>
<reference evidence="6 7" key="1">
    <citation type="submission" date="2024-09" db="EMBL/GenBank/DDBJ databases">
        <authorList>
            <person name="Lee S.D."/>
        </authorList>
    </citation>
    <scope>NUCLEOTIDE SEQUENCE [LARGE SCALE GENOMIC DNA]</scope>
    <source>
        <strain evidence="6 7">N1-5</strain>
    </source>
</reference>
<evidence type="ECO:0000313" key="7">
    <source>
        <dbReference type="Proteomes" id="UP001592528"/>
    </source>
</evidence>
<evidence type="ECO:0000256" key="3">
    <source>
        <dbReference type="ARBA" id="ARBA00023180"/>
    </source>
</evidence>
<keyword evidence="2" id="KW-0597">Phosphoprotein</keyword>
<sequence length="337" mass="35765">MEPVRWSPPPAPQRARRGSGSPSADILRRVELPGHGPEDVVFGADGSVYTGTADGAVLRVDIVTGAVDAVANTGGRPLGLHAGPDGSLLVCDAHRGLLRWSGPGGSIEVLVDRIDGEPLNFASNVVQDPDDGMTYFTASSRRWPFEQWMGDLLEHSGTGRLLRLSPDGTVDVLLDGLQFANGVAFTPNREALVFAETGAYRLSRYWLRGPKAGTQEALIDNLPGFPDNIALGSDGLIWVALASPRNPLLDALLPRPGVLRRMVWQLPERLKPAPKRTAWVVGVDLEGSIIHDLQTDGTAYAMVTSVAEHGGTLVLGSLDESALAITAVPGIAPTETN</sequence>
<dbReference type="Proteomes" id="UP001592528">
    <property type="component" value="Unassembled WGS sequence"/>
</dbReference>
<feature type="compositionally biased region" description="Pro residues" evidence="4">
    <location>
        <begin position="1"/>
        <end position="12"/>
    </location>
</feature>
<dbReference type="Gene3D" id="2.120.10.30">
    <property type="entry name" value="TolB, C-terminal domain"/>
    <property type="match status" value="1"/>
</dbReference>
<comment type="similarity">
    <text evidence="1">Belongs to the strictosidine synthase family.</text>
</comment>
<feature type="domain" description="Strictosidine synthase conserved region" evidence="5">
    <location>
        <begin position="128"/>
        <end position="209"/>
    </location>
</feature>
<dbReference type="PANTHER" id="PTHR10426">
    <property type="entry name" value="STRICTOSIDINE SYNTHASE-RELATED"/>
    <property type="match status" value="1"/>
</dbReference>
<comment type="caution">
    <text evidence="6">The sequence shown here is derived from an EMBL/GenBank/DDBJ whole genome shotgun (WGS) entry which is preliminary data.</text>
</comment>
<organism evidence="6 7">
    <name type="scientific">Streptacidiphilus cavernicola</name>
    <dbReference type="NCBI Taxonomy" id="3342716"/>
    <lineage>
        <taxon>Bacteria</taxon>
        <taxon>Bacillati</taxon>
        <taxon>Actinomycetota</taxon>
        <taxon>Actinomycetes</taxon>
        <taxon>Kitasatosporales</taxon>
        <taxon>Streptomycetaceae</taxon>
        <taxon>Streptacidiphilus</taxon>
    </lineage>
</organism>
<protein>
    <submittedName>
        <fullName evidence="6">SMP-30/gluconolactonase/LRE family protein</fullName>
    </submittedName>
</protein>
<accession>A0ABV6V1W7</accession>
<name>A0ABV6V1W7_9ACTN</name>
<evidence type="ECO:0000259" key="5">
    <source>
        <dbReference type="Pfam" id="PF03088"/>
    </source>
</evidence>
<evidence type="ECO:0000256" key="4">
    <source>
        <dbReference type="SAM" id="MobiDB-lite"/>
    </source>
</evidence>
<evidence type="ECO:0000256" key="1">
    <source>
        <dbReference type="ARBA" id="ARBA00009191"/>
    </source>
</evidence>
<evidence type="ECO:0000256" key="2">
    <source>
        <dbReference type="ARBA" id="ARBA00022553"/>
    </source>
</evidence>
<keyword evidence="3" id="KW-0325">Glycoprotein</keyword>
<dbReference type="RefSeq" id="WP_084715561.1">
    <property type="nucleotide sequence ID" value="NZ_JBHEZZ010000054.1"/>
</dbReference>
<feature type="region of interest" description="Disordered" evidence="4">
    <location>
        <begin position="1"/>
        <end position="23"/>
    </location>
</feature>
<dbReference type="EMBL" id="JBHEZZ010000054">
    <property type="protein sequence ID" value="MFC1407617.1"/>
    <property type="molecule type" value="Genomic_DNA"/>
</dbReference>
<dbReference type="SUPFAM" id="SSF63829">
    <property type="entry name" value="Calcium-dependent phosphotriesterase"/>
    <property type="match status" value="1"/>
</dbReference>
<dbReference type="PANTHER" id="PTHR10426:SF88">
    <property type="entry name" value="ADIPOCYTE PLASMA MEMBRANE-ASSOCIATED PROTEIN HEMOMUCIN-RELATED"/>
    <property type="match status" value="1"/>
</dbReference>